<protein>
    <submittedName>
        <fullName evidence="1">Uncharacterized protein</fullName>
    </submittedName>
</protein>
<comment type="caution">
    <text evidence="1">The sequence shown here is derived from an EMBL/GenBank/DDBJ whole genome shotgun (WGS) entry which is preliminary data.</text>
</comment>
<reference evidence="1" key="1">
    <citation type="submission" date="2023-03" db="EMBL/GenBank/DDBJ databases">
        <title>Chromosome-level genomes of two armyworms, Mythimna separata and Mythimna loreyi, provide insights into the biosynthesis and reception of sex pheromones.</title>
        <authorList>
            <person name="Zhao H."/>
        </authorList>
    </citation>
    <scope>NUCLEOTIDE SEQUENCE</scope>
    <source>
        <strain evidence="1">BeijingLab</strain>
    </source>
</reference>
<evidence type="ECO:0000313" key="1">
    <source>
        <dbReference type="EMBL" id="KAJ8704207.1"/>
    </source>
</evidence>
<evidence type="ECO:0000313" key="2">
    <source>
        <dbReference type="Proteomes" id="UP001231649"/>
    </source>
</evidence>
<keyword evidence="2" id="KW-1185">Reference proteome</keyword>
<proteinExistence type="predicted"/>
<organism evidence="1 2">
    <name type="scientific">Mythimna loreyi</name>
    <dbReference type="NCBI Taxonomy" id="667449"/>
    <lineage>
        <taxon>Eukaryota</taxon>
        <taxon>Metazoa</taxon>
        <taxon>Ecdysozoa</taxon>
        <taxon>Arthropoda</taxon>
        <taxon>Hexapoda</taxon>
        <taxon>Insecta</taxon>
        <taxon>Pterygota</taxon>
        <taxon>Neoptera</taxon>
        <taxon>Endopterygota</taxon>
        <taxon>Lepidoptera</taxon>
        <taxon>Glossata</taxon>
        <taxon>Ditrysia</taxon>
        <taxon>Noctuoidea</taxon>
        <taxon>Noctuidae</taxon>
        <taxon>Noctuinae</taxon>
        <taxon>Hadenini</taxon>
        <taxon>Mythimna</taxon>
    </lineage>
</organism>
<accession>A0ACC2PZT5</accession>
<gene>
    <name evidence="1" type="ORF">PYW08_012931</name>
</gene>
<sequence>MRSRLDALRPDVAQVARAAQQRQVAHAGGTPQPPLRLGEPVLARDYSTHSNKWSTGTMSKSTGPVSYRIDMGNGVEWRRHRDQVLPVGNKSRYSLSRASIGAKKEGEESIVQDDEAFADASELSCERETEAGSAAPVSSDSDAQATRRPRRQGLRPEQYERTGAP</sequence>
<name>A0ACC2PZT5_9NEOP</name>
<dbReference type="Proteomes" id="UP001231649">
    <property type="component" value="Chromosome 32"/>
</dbReference>
<dbReference type="EMBL" id="CM056808">
    <property type="protein sequence ID" value="KAJ8704207.1"/>
    <property type="molecule type" value="Genomic_DNA"/>
</dbReference>